<dbReference type="EMBL" id="JACGCM010002501">
    <property type="protein sequence ID" value="KAF6139295.1"/>
    <property type="molecule type" value="Genomic_DNA"/>
</dbReference>
<evidence type="ECO:0000313" key="1">
    <source>
        <dbReference type="EMBL" id="KAF6139295.1"/>
    </source>
</evidence>
<dbReference type="AlphaFoldDB" id="A0A7J7L9I4"/>
<proteinExistence type="predicted"/>
<sequence>MGRFTRPGRWNDPDMLEVGSGELSLKECRLCFSIWALIKHFDVSKNLRCGMTVYLDPLLLMVAAPSLNARPYHHRILVGNIVVKEIRKALALLCAKGYYMKQSEKIENDAGKFLDGEEEMRLGDKLWLILFSSMLICVCLHV</sequence>
<dbReference type="Gene3D" id="3.20.20.70">
    <property type="entry name" value="Aldolase class I"/>
    <property type="match status" value="1"/>
</dbReference>
<keyword evidence="2" id="KW-1185">Reference proteome</keyword>
<organism evidence="1 2">
    <name type="scientific">Kingdonia uniflora</name>
    <dbReference type="NCBI Taxonomy" id="39325"/>
    <lineage>
        <taxon>Eukaryota</taxon>
        <taxon>Viridiplantae</taxon>
        <taxon>Streptophyta</taxon>
        <taxon>Embryophyta</taxon>
        <taxon>Tracheophyta</taxon>
        <taxon>Spermatophyta</taxon>
        <taxon>Magnoliopsida</taxon>
        <taxon>Ranunculales</taxon>
        <taxon>Circaeasteraceae</taxon>
        <taxon>Kingdonia</taxon>
    </lineage>
</organism>
<protein>
    <recommendedName>
        <fullName evidence="3">Alpha-galactosidase</fullName>
    </recommendedName>
</protein>
<evidence type="ECO:0000313" key="2">
    <source>
        <dbReference type="Proteomes" id="UP000541444"/>
    </source>
</evidence>
<reference evidence="1 2" key="1">
    <citation type="journal article" date="2020" name="IScience">
        <title>Genome Sequencing of the Endangered Kingdonia uniflora (Circaeasteraceae, Ranunculales) Reveals Potential Mechanisms of Evolutionary Specialization.</title>
        <authorList>
            <person name="Sun Y."/>
            <person name="Deng T."/>
            <person name="Zhang A."/>
            <person name="Moore M.J."/>
            <person name="Landis J.B."/>
            <person name="Lin N."/>
            <person name="Zhang H."/>
            <person name="Zhang X."/>
            <person name="Huang J."/>
            <person name="Zhang X."/>
            <person name="Sun H."/>
            <person name="Wang H."/>
        </authorList>
    </citation>
    <scope>NUCLEOTIDE SEQUENCE [LARGE SCALE GENOMIC DNA]</scope>
    <source>
        <strain evidence="1">TB1705</strain>
        <tissue evidence="1">Leaf</tissue>
    </source>
</reference>
<evidence type="ECO:0008006" key="3">
    <source>
        <dbReference type="Google" id="ProtNLM"/>
    </source>
</evidence>
<dbReference type="OrthoDB" id="5795902at2759"/>
<dbReference type="InterPro" id="IPR013785">
    <property type="entry name" value="Aldolase_TIM"/>
</dbReference>
<accession>A0A7J7L9I4</accession>
<name>A0A7J7L9I4_9MAGN</name>
<gene>
    <name evidence="1" type="ORF">GIB67_021505</name>
</gene>
<dbReference type="Proteomes" id="UP000541444">
    <property type="component" value="Unassembled WGS sequence"/>
</dbReference>
<comment type="caution">
    <text evidence="1">The sequence shown here is derived from an EMBL/GenBank/DDBJ whole genome shotgun (WGS) entry which is preliminary data.</text>
</comment>